<reference evidence="2" key="1">
    <citation type="submission" date="2021-01" db="EMBL/GenBank/DDBJ databases">
        <title>Whole genome shotgun sequence of Actinocatenispora rupis NBRC 107355.</title>
        <authorList>
            <person name="Komaki H."/>
            <person name="Tamura T."/>
        </authorList>
    </citation>
    <scope>NUCLEOTIDE SEQUENCE</scope>
    <source>
        <strain evidence="2">NBRC 107355</strain>
    </source>
</reference>
<comment type="caution">
    <text evidence="2">The sequence shown here is derived from an EMBL/GenBank/DDBJ whole genome shotgun (WGS) entry which is preliminary data.</text>
</comment>
<keyword evidence="1" id="KW-0812">Transmembrane</keyword>
<keyword evidence="1" id="KW-1133">Transmembrane helix</keyword>
<evidence type="ECO:0000313" key="3">
    <source>
        <dbReference type="Proteomes" id="UP000612808"/>
    </source>
</evidence>
<dbReference type="Proteomes" id="UP000612808">
    <property type="component" value="Unassembled WGS sequence"/>
</dbReference>
<dbReference type="EMBL" id="BOMB01000008">
    <property type="protein sequence ID" value="GID10610.1"/>
    <property type="molecule type" value="Genomic_DNA"/>
</dbReference>
<evidence type="ECO:0000256" key="1">
    <source>
        <dbReference type="SAM" id="Phobius"/>
    </source>
</evidence>
<keyword evidence="3" id="KW-1185">Reference proteome</keyword>
<sequence length="74" mass="8671">MMWWHGPVFFWPIFPLMWLGVAVLVFGVLRRRRGWPAALRTAPAEQTLADRFARGEIGEDEYLERMSVLRKGKP</sequence>
<dbReference type="AlphaFoldDB" id="A0A8J3NBB5"/>
<accession>A0A8J3NBB5</accession>
<evidence type="ECO:0000313" key="2">
    <source>
        <dbReference type="EMBL" id="GID10610.1"/>
    </source>
</evidence>
<gene>
    <name evidence="2" type="ORF">Aru02nite_14990</name>
</gene>
<protein>
    <recommendedName>
        <fullName evidence="4">SHOCT domain-containing protein</fullName>
    </recommendedName>
</protein>
<name>A0A8J3NBB5_9ACTN</name>
<proteinExistence type="predicted"/>
<feature type="transmembrane region" description="Helical" evidence="1">
    <location>
        <begin position="6"/>
        <end position="29"/>
    </location>
</feature>
<organism evidence="2 3">
    <name type="scientific">Actinocatenispora rupis</name>
    <dbReference type="NCBI Taxonomy" id="519421"/>
    <lineage>
        <taxon>Bacteria</taxon>
        <taxon>Bacillati</taxon>
        <taxon>Actinomycetota</taxon>
        <taxon>Actinomycetes</taxon>
        <taxon>Micromonosporales</taxon>
        <taxon>Micromonosporaceae</taxon>
        <taxon>Actinocatenispora</taxon>
    </lineage>
</organism>
<evidence type="ECO:0008006" key="4">
    <source>
        <dbReference type="Google" id="ProtNLM"/>
    </source>
</evidence>
<keyword evidence="1" id="KW-0472">Membrane</keyword>
<dbReference type="RefSeq" id="WP_203655940.1">
    <property type="nucleotide sequence ID" value="NZ_BAAAZM010000003.1"/>
</dbReference>